<comment type="caution">
    <text evidence="9">The sequence shown here is derived from an EMBL/GenBank/DDBJ whole genome shotgun (WGS) entry which is preliminary data.</text>
</comment>
<comment type="subcellular location">
    <subcellularLocation>
        <location evidence="1">Membrane</location>
        <topology evidence="1">Single-pass membrane protein</topology>
    </subcellularLocation>
</comment>
<feature type="transmembrane region" description="Helical" evidence="7">
    <location>
        <begin position="7"/>
        <end position="27"/>
    </location>
</feature>
<feature type="domain" description="Band 7" evidence="8">
    <location>
        <begin position="22"/>
        <end position="185"/>
    </location>
</feature>
<evidence type="ECO:0000256" key="7">
    <source>
        <dbReference type="SAM" id="Phobius"/>
    </source>
</evidence>
<dbReference type="GO" id="GO:0016020">
    <property type="term" value="C:membrane"/>
    <property type="evidence" value="ECO:0007669"/>
    <property type="project" value="UniProtKB-SubCell"/>
</dbReference>
<keyword evidence="3 7" id="KW-0812">Transmembrane</keyword>
<keyword evidence="5 7" id="KW-0472">Membrane</keyword>
<dbReference type="Pfam" id="PF01145">
    <property type="entry name" value="Band_7"/>
    <property type="match status" value="1"/>
</dbReference>
<reference evidence="10" key="1">
    <citation type="submission" date="2018-06" db="EMBL/GenBank/DDBJ databases">
        <title>Aestuariibacter litoralis strain KCTC 52945T.</title>
        <authorList>
            <person name="Li X."/>
            <person name="Salam N."/>
            <person name="Li J.-L."/>
            <person name="Chen Y.-M."/>
            <person name="Yang Z.-W."/>
            <person name="Zhang L.-Y."/>
            <person name="Han M.-X."/>
            <person name="Xiao M."/>
            <person name="Li W.-J."/>
        </authorList>
    </citation>
    <scope>NUCLEOTIDE SEQUENCE [LARGE SCALE GENOMIC DNA]</scope>
    <source>
        <strain evidence="10">KCTC 52945</strain>
    </source>
</reference>
<name>A0A2W2BIF3_9HYPH</name>
<evidence type="ECO:0000259" key="8">
    <source>
        <dbReference type="SMART" id="SM00244"/>
    </source>
</evidence>
<dbReference type="InterPro" id="IPR036013">
    <property type="entry name" value="Band_7/SPFH_dom_sf"/>
</dbReference>
<evidence type="ECO:0000256" key="6">
    <source>
        <dbReference type="PIRNR" id="PIRNR005651"/>
    </source>
</evidence>
<dbReference type="PIRSF" id="PIRSF005651">
    <property type="entry name" value="HflC"/>
    <property type="match status" value="1"/>
</dbReference>
<evidence type="ECO:0000256" key="4">
    <source>
        <dbReference type="ARBA" id="ARBA00022989"/>
    </source>
</evidence>
<dbReference type="Proteomes" id="UP000248795">
    <property type="component" value="Unassembled WGS sequence"/>
</dbReference>
<dbReference type="Gene3D" id="3.30.479.30">
    <property type="entry name" value="Band 7 domain"/>
    <property type="match status" value="1"/>
</dbReference>
<evidence type="ECO:0000256" key="1">
    <source>
        <dbReference type="ARBA" id="ARBA00004167"/>
    </source>
</evidence>
<proteinExistence type="inferred from homology"/>
<keyword evidence="10" id="KW-1185">Reference proteome</keyword>
<dbReference type="SMART" id="SM00244">
    <property type="entry name" value="PHB"/>
    <property type="match status" value="1"/>
</dbReference>
<accession>A0A2W2BIF3</accession>
<dbReference type="NCBIfam" id="TIGR01932">
    <property type="entry name" value="hflC"/>
    <property type="match status" value="1"/>
</dbReference>
<dbReference type="AlphaFoldDB" id="A0A2W2BIF3"/>
<dbReference type="PANTHER" id="PTHR42911:SF1">
    <property type="entry name" value="MODULATOR OF FTSH PROTEASE HFLC"/>
    <property type="match status" value="1"/>
</dbReference>
<organism evidence="9 10">
    <name type="scientific">Aestuariivirga litoralis</name>
    <dbReference type="NCBI Taxonomy" id="2650924"/>
    <lineage>
        <taxon>Bacteria</taxon>
        <taxon>Pseudomonadati</taxon>
        <taxon>Pseudomonadota</taxon>
        <taxon>Alphaproteobacteria</taxon>
        <taxon>Hyphomicrobiales</taxon>
        <taxon>Aestuariivirgaceae</taxon>
        <taxon>Aestuariivirga</taxon>
    </lineage>
</organism>
<dbReference type="InterPro" id="IPR001107">
    <property type="entry name" value="Band_7"/>
</dbReference>
<evidence type="ECO:0000313" key="9">
    <source>
        <dbReference type="EMBL" id="PZF75959.1"/>
    </source>
</evidence>
<evidence type="ECO:0000256" key="5">
    <source>
        <dbReference type="ARBA" id="ARBA00023136"/>
    </source>
</evidence>
<dbReference type="RefSeq" id="WP_111199343.1">
    <property type="nucleotide sequence ID" value="NZ_QKVK01000007.1"/>
</dbReference>
<evidence type="ECO:0000256" key="2">
    <source>
        <dbReference type="ARBA" id="ARBA00007862"/>
    </source>
</evidence>
<dbReference type="SUPFAM" id="SSF117892">
    <property type="entry name" value="Band 7/SPFH domain"/>
    <property type="match status" value="1"/>
</dbReference>
<dbReference type="InterPro" id="IPR010200">
    <property type="entry name" value="HflC"/>
</dbReference>
<protein>
    <recommendedName>
        <fullName evidence="6">Protein HflC</fullName>
    </recommendedName>
</protein>
<dbReference type="EMBL" id="QKVK01000007">
    <property type="protein sequence ID" value="PZF75959.1"/>
    <property type="molecule type" value="Genomic_DNA"/>
</dbReference>
<keyword evidence="9" id="KW-0645">Protease</keyword>
<keyword evidence="9" id="KW-0378">Hydrolase</keyword>
<keyword evidence="4 7" id="KW-1133">Transmembrane helix</keyword>
<dbReference type="GO" id="GO:0006508">
    <property type="term" value="P:proteolysis"/>
    <property type="evidence" value="ECO:0007669"/>
    <property type="project" value="UniProtKB-KW"/>
</dbReference>
<dbReference type="GO" id="GO:0008233">
    <property type="term" value="F:peptidase activity"/>
    <property type="evidence" value="ECO:0007669"/>
    <property type="project" value="UniProtKB-KW"/>
</dbReference>
<gene>
    <name evidence="9" type="primary">hflC</name>
    <name evidence="9" type="ORF">DK847_15005</name>
</gene>
<evidence type="ECO:0000313" key="10">
    <source>
        <dbReference type="Proteomes" id="UP000248795"/>
    </source>
</evidence>
<sequence>MNSMTKTILAGLAIAAAVLFYLSYFVVDQKHKALVLRFGDIDRVVEDPGLYFKVPFADTVTLIDNRIQIWENNGRPVQDVASQVYIVDAFTLARIKNARLFRETLGADMMQAEQRVGARLDAALRQTYGRRSFDAALSSDRATMMREIRDQLREEADGLGIEIVDVRVRRTDLSDNVLEQTYERMKSERNALAQDIRSQGESTKTRMNAETDRTVTEKLAQAKKEAEILRGQGDAERNKVFAEAFQQDPEFFGFYRSMQAYQKALGGDGTTMVLSPNSEFFRYFGDQKPVAAPAAPVAVQPAQ</sequence>
<dbReference type="CDD" id="cd03405">
    <property type="entry name" value="SPFH_HflC"/>
    <property type="match status" value="1"/>
</dbReference>
<comment type="function">
    <text evidence="6">HflC and HflK could regulate a protease.</text>
</comment>
<dbReference type="PANTHER" id="PTHR42911">
    <property type="entry name" value="MODULATOR OF FTSH PROTEASE HFLC"/>
    <property type="match status" value="1"/>
</dbReference>
<comment type="similarity">
    <text evidence="2 6">Belongs to the band 7/mec-2 family. HflC subfamily.</text>
</comment>
<evidence type="ECO:0000256" key="3">
    <source>
        <dbReference type="ARBA" id="ARBA00022692"/>
    </source>
</evidence>